<keyword evidence="2" id="KW-1185">Reference proteome</keyword>
<dbReference type="Proteomes" id="UP000324222">
    <property type="component" value="Unassembled WGS sequence"/>
</dbReference>
<protein>
    <submittedName>
        <fullName evidence="1">Uncharacterized protein</fullName>
    </submittedName>
</protein>
<dbReference type="EMBL" id="VSRR010104759">
    <property type="protein sequence ID" value="MPC96130.1"/>
    <property type="molecule type" value="Genomic_DNA"/>
</dbReference>
<organism evidence="1 2">
    <name type="scientific">Portunus trituberculatus</name>
    <name type="common">Swimming crab</name>
    <name type="synonym">Neptunus trituberculatus</name>
    <dbReference type="NCBI Taxonomy" id="210409"/>
    <lineage>
        <taxon>Eukaryota</taxon>
        <taxon>Metazoa</taxon>
        <taxon>Ecdysozoa</taxon>
        <taxon>Arthropoda</taxon>
        <taxon>Crustacea</taxon>
        <taxon>Multicrustacea</taxon>
        <taxon>Malacostraca</taxon>
        <taxon>Eumalacostraca</taxon>
        <taxon>Eucarida</taxon>
        <taxon>Decapoda</taxon>
        <taxon>Pleocyemata</taxon>
        <taxon>Brachyura</taxon>
        <taxon>Eubrachyura</taxon>
        <taxon>Portunoidea</taxon>
        <taxon>Portunidae</taxon>
        <taxon>Portuninae</taxon>
        <taxon>Portunus</taxon>
    </lineage>
</organism>
<dbReference type="AlphaFoldDB" id="A0A5B7JHB4"/>
<gene>
    <name evidence="1" type="ORF">E2C01_091372</name>
</gene>
<sequence length="41" mass="4765">MNMATRHGTEEAKRKVIPFHWLTLRPARGLACRCWPSSLNK</sequence>
<reference evidence="1 2" key="1">
    <citation type="submission" date="2019-05" db="EMBL/GenBank/DDBJ databases">
        <title>Another draft genome of Portunus trituberculatus and its Hox gene families provides insights of decapod evolution.</title>
        <authorList>
            <person name="Jeong J.-H."/>
            <person name="Song I."/>
            <person name="Kim S."/>
            <person name="Choi T."/>
            <person name="Kim D."/>
            <person name="Ryu S."/>
            <person name="Kim W."/>
        </authorList>
    </citation>
    <scope>NUCLEOTIDE SEQUENCE [LARGE SCALE GENOMIC DNA]</scope>
    <source>
        <tissue evidence="1">Muscle</tissue>
    </source>
</reference>
<evidence type="ECO:0000313" key="2">
    <source>
        <dbReference type="Proteomes" id="UP000324222"/>
    </source>
</evidence>
<proteinExistence type="predicted"/>
<accession>A0A5B7JHB4</accession>
<name>A0A5B7JHB4_PORTR</name>
<comment type="caution">
    <text evidence="1">The sequence shown here is derived from an EMBL/GenBank/DDBJ whole genome shotgun (WGS) entry which is preliminary data.</text>
</comment>
<evidence type="ECO:0000313" key="1">
    <source>
        <dbReference type="EMBL" id="MPC96130.1"/>
    </source>
</evidence>